<proteinExistence type="predicted"/>
<evidence type="ECO:0000313" key="1">
    <source>
        <dbReference type="EMBL" id="GAH87277.1"/>
    </source>
</evidence>
<sequence>ITLYFQNTVLHKNWRGKPDKYYYQGSPGRPIEIKHLEKS</sequence>
<name>X1IZX3_9ZZZZ</name>
<comment type="caution">
    <text evidence="1">The sequence shown here is derived from an EMBL/GenBank/DDBJ whole genome shotgun (WGS) entry which is preliminary data.</text>
</comment>
<dbReference type="AlphaFoldDB" id="X1IZX3"/>
<accession>X1IZX3</accession>
<feature type="non-terminal residue" evidence="1">
    <location>
        <position position="1"/>
    </location>
</feature>
<organism evidence="1">
    <name type="scientific">marine sediment metagenome</name>
    <dbReference type="NCBI Taxonomy" id="412755"/>
    <lineage>
        <taxon>unclassified sequences</taxon>
        <taxon>metagenomes</taxon>
        <taxon>ecological metagenomes</taxon>
    </lineage>
</organism>
<dbReference type="EMBL" id="BARU01038690">
    <property type="protein sequence ID" value="GAH87277.1"/>
    <property type="molecule type" value="Genomic_DNA"/>
</dbReference>
<protein>
    <submittedName>
        <fullName evidence="1">Uncharacterized protein</fullName>
    </submittedName>
</protein>
<gene>
    <name evidence="1" type="ORF">S03H2_60084</name>
</gene>
<reference evidence="1" key="1">
    <citation type="journal article" date="2014" name="Front. Microbiol.">
        <title>High frequency of phylogenetically diverse reductive dehalogenase-homologous genes in deep subseafloor sedimentary metagenomes.</title>
        <authorList>
            <person name="Kawai M."/>
            <person name="Futagami T."/>
            <person name="Toyoda A."/>
            <person name="Takaki Y."/>
            <person name="Nishi S."/>
            <person name="Hori S."/>
            <person name="Arai W."/>
            <person name="Tsubouchi T."/>
            <person name="Morono Y."/>
            <person name="Uchiyama I."/>
            <person name="Ito T."/>
            <person name="Fujiyama A."/>
            <person name="Inagaki F."/>
            <person name="Takami H."/>
        </authorList>
    </citation>
    <scope>NUCLEOTIDE SEQUENCE</scope>
    <source>
        <strain evidence="1">Expedition CK06-06</strain>
    </source>
</reference>